<dbReference type="AlphaFoldDB" id="A0A4Y7Q2C1"/>
<organism evidence="2 3">
    <name type="scientific">Rickenella mellea</name>
    <dbReference type="NCBI Taxonomy" id="50990"/>
    <lineage>
        <taxon>Eukaryota</taxon>
        <taxon>Fungi</taxon>
        <taxon>Dikarya</taxon>
        <taxon>Basidiomycota</taxon>
        <taxon>Agaricomycotina</taxon>
        <taxon>Agaricomycetes</taxon>
        <taxon>Hymenochaetales</taxon>
        <taxon>Rickenellaceae</taxon>
        <taxon>Rickenella</taxon>
    </lineage>
</organism>
<feature type="region of interest" description="Disordered" evidence="1">
    <location>
        <begin position="43"/>
        <end position="64"/>
    </location>
</feature>
<dbReference type="EMBL" id="ML170184">
    <property type="protein sequence ID" value="TDL20940.1"/>
    <property type="molecule type" value="Genomic_DNA"/>
</dbReference>
<sequence>MSGLHVLRHRSPFSLSNSLPSIPRHLLSVPFVLSSPCHSAALASTRPCQSSQSRRRPSPASSSYVRHVARSYHTTIHLTAQTPTLFLHVNLSRFRSFALHVSRTTQHVMKFV</sequence>
<dbReference type="Proteomes" id="UP000294933">
    <property type="component" value="Unassembled WGS sequence"/>
</dbReference>
<gene>
    <name evidence="2" type="ORF">BD410DRAFT_321352</name>
</gene>
<evidence type="ECO:0000313" key="3">
    <source>
        <dbReference type="Proteomes" id="UP000294933"/>
    </source>
</evidence>
<evidence type="ECO:0000313" key="2">
    <source>
        <dbReference type="EMBL" id="TDL20940.1"/>
    </source>
</evidence>
<proteinExistence type="predicted"/>
<reference evidence="2 3" key="1">
    <citation type="submission" date="2018-06" db="EMBL/GenBank/DDBJ databases">
        <title>A transcriptomic atlas of mushroom development highlights an independent origin of complex multicellularity.</title>
        <authorList>
            <consortium name="DOE Joint Genome Institute"/>
            <person name="Krizsan K."/>
            <person name="Almasi E."/>
            <person name="Merenyi Z."/>
            <person name="Sahu N."/>
            <person name="Viragh M."/>
            <person name="Koszo T."/>
            <person name="Mondo S."/>
            <person name="Kiss B."/>
            <person name="Balint B."/>
            <person name="Kues U."/>
            <person name="Barry K."/>
            <person name="Hegedus J.C."/>
            <person name="Henrissat B."/>
            <person name="Johnson J."/>
            <person name="Lipzen A."/>
            <person name="Ohm R."/>
            <person name="Nagy I."/>
            <person name="Pangilinan J."/>
            <person name="Yan J."/>
            <person name="Xiong Y."/>
            <person name="Grigoriev I.V."/>
            <person name="Hibbett D.S."/>
            <person name="Nagy L.G."/>
        </authorList>
    </citation>
    <scope>NUCLEOTIDE SEQUENCE [LARGE SCALE GENOMIC DNA]</scope>
    <source>
        <strain evidence="2 3">SZMC22713</strain>
    </source>
</reference>
<accession>A0A4Y7Q2C1</accession>
<name>A0A4Y7Q2C1_9AGAM</name>
<dbReference type="VEuPathDB" id="FungiDB:BD410DRAFT_321352"/>
<keyword evidence="3" id="KW-1185">Reference proteome</keyword>
<feature type="compositionally biased region" description="Low complexity" evidence="1">
    <location>
        <begin position="44"/>
        <end position="63"/>
    </location>
</feature>
<evidence type="ECO:0000256" key="1">
    <source>
        <dbReference type="SAM" id="MobiDB-lite"/>
    </source>
</evidence>
<protein>
    <submittedName>
        <fullName evidence="2">Uncharacterized protein</fullName>
    </submittedName>
</protein>